<keyword evidence="7" id="KW-0456">Lyase</keyword>
<feature type="active site" evidence="8">
    <location>
        <position position="232"/>
    </location>
</feature>
<dbReference type="AlphaFoldDB" id="A0A1W7IP23"/>
<feature type="domain" description="Alpha/beta hydrolase fold-3" evidence="9">
    <location>
        <begin position="144"/>
        <end position="360"/>
    </location>
</feature>
<dbReference type="GO" id="GO:0016787">
    <property type="term" value="F:hydrolase activity"/>
    <property type="evidence" value="ECO:0007669"/>
    <property type="project" value="InterPro"/>
</dbReference>
<sequence>MSMASFCSSLPAGTYGFKDGRGTRNMVHMPYIARQTAKPPAQASRLIRWNKYHCAAVPTNSSLSPSPTPLDVEIELDLEPFLIKYKSQRIERLGRFGDRTDYVEASLDPATEVTSRDAITDTGVPVRIYLPKVDDSPPNSLRVVVYFHGGAFIVEDSASPPYHNYLNKLASKANILIVSVNYRLAPEFPLPAAYNDCMAALKWVNSHSNKKGQDDWINKHGNLKHLFLSGDSAGGNITHNIAIREDAPDNIEGIALVHPYFFGKEPVPSELQDRTNLLLHRKLWSFIAPGSEGLDDPCVNPFTPGAPSLEKLKCKRAVVFLAGEDFHAERGMLYSEKLKNEFKGEVIQLGKHDGVGHVYHLSVDATVEEESEKGWKITSELLNFYLDNNVVPEDSVIESLKVMTAKAIKNMKEIEKGMSNKMMDQLVAFYKGEQVPP</sequence>
<evidence type="ECO:0000256" key="5">
    <source>
        <dbReference type="ARBA" id="ARBA00022821"/>
    </source>
</evidence>
<organism evidence="10">
    <name type="scientific">Tulipa gesneriana</name>
    <name type="common">Garden tulip</name>
    <dbReference type="NCBI Taxonomy" id="13306"/>
    <lineage>
        <taxon>Eukaryota</taxon>
        <taxon>Viridiplantae</taxon>
        <taxon>Streptophyta</taxon>
        <taxon>Embryophyta</taxon>
        <taxon>Tracheophyta</taxon>
        <taxon>Spermatophyta</taxon>
        <taxon>Magnoliopsida</taxon>
        <taxon>Liliopsida</taxon>
        <taxon>Liliales</taxon>
        <taxon>Liliaceae</taxon>
        <taxon>Tulipa</taxon>
    </lineage>
</organism>
<evidence type="ECO:0000313" key="10">
    <source>
        <dbReference type="EMBL" id="BAX51231.1"/>
    </source>
</evidence>
<reference evidence="10" key="1">
    <citation type="journal article" date="2017" name="Biosci. Biotechnol. Biochem.">
        <title>Molecular diversity of tuliposide B-converting enzyme in tulip (Tulipa gesneriana): identification of the root-specific isozyme.</title>
        <authorList>
            <person name="Nomura T."/>
            <person name="Ueno A."/>
            <person name="Ogita S."/>
            <person name="Kato Y."/>
        </authorList>
    </citation>
    <scope>NUCLEOTIDE SEQUENCE</scope>
    <source>
        <tissue evidence="10">Root</tissue>
    </source>
</reference>
<dbReference type="EMBL" id="LC205737">
    <property type="protein sequence ID" value="BAX51231.1"/>
    <property type="molecule type" value="mRNA"/>
</dbReference>
<dbReference type="InterPro" id="IPR013094">
    <property type="entry name" value="AB_hydrolase_3"/>
</dbReference>
<accession>A0A1W7IP23</accession>
<evidence type="ECO:0000256" key="6">
    <source>
        <dbReference type="ARBA" id="ARBA00022946"/>
    </source>
</evidence>
<dbReference type="PANTHER" id="PTHR23024:SF577">
    <property type="entry name" value="CARBOXYLESTERASE 2-RELATED"/>
    <property type="match status" value="1"/>
</dbReference>
<protein>
    <submittedName>
        <fullName evidence="10">Tuliposide B-converting enzyme</fullName>
    </submittedName>
</protein>
<dbReference type="InterPro" id="IPR029058">
    <property type="entry name" value="AB_hydrolase_fold"/>
</dbReference>
<dbReference type="GO" id="GO:0016829">
    <property type="term" value="F:lyase activity"/>
    <property type="evidence" value="ECO:0007669"/>
    <property type="project" value="UniProtKB-KW"/>
</dbReference>
<keyword evidence="5" id="KW-0611">Plant defense</keyword>
<evidence type="ECO:0000256" key="2">
    <source>
        <dbReference type="ARBA" id="ARBA00008645"/>
    </source>
</evidence>
<dbReference type="PANTHER" id="PTHR23024">
    <property type="entry name" value="ARYLACETAMIDE DEACETYLASE"/>
    <property type="match status" value="1"/>
</dbReference>
<dbReference type="InterPro" id="IPR050466">
    <property type="entry name" value="Carboxylest/Gibb_receptor"/>
</dbReference>
<evidence type="ECO:0000256" key="4">
    <source>
        <dbReference type="ARBA" id="ARBA00022640"/>
    </source>
</evidence>
<keyword evidence="4" id="KW-0934">Plastid</keyword>
<dbReference type="PROSITE" id="PS01174">
    <property type="entry name" value="LIPASE_GDXG_SER"/>
    <property type="match status" value="1"/>
</dbReference>
<dbReference type="Gene3D" id="3.40.50.1820">
    <property type="entry name" value="alpha/beta hydrolase"/>
    <property type="match status" value="1"/>
</dbReference>
<evidence type="ECO:0000256" key="3">
    <source>
        <dbReference type="ARBA" id="ARBA00011738"/>
    </source>
</evidence>
<proteinExistence type="evidence at transcript level"/>
<dbReference type="Pfam" id="PF07859">
    <property type="entry name" value="Abhydrolase_3"/>
    <property type="match status" value="1"/>
</dbReference>
<dbReference type="GO" id="GO:0006952">
    <property type="term" value="P:defense response"/>
    <property type="evidence" value="ECO:0007669"/>
    <property type="project" value="UniProtKB-KW"/>
</dbReference>
<gene>
    <name evidence="10" type="primary">TgTCEB-R</name>
</gene>
<evidence type="ECO:0000259" key="9">
    <source>
        <dbReference type="Pfam" id="PF07859"/>
    </source>
</evidence>
<comment type="subcellular location">
    <subcellularLocation>
        <location evidence="1">Plastid</location>
    </subcellularLocation>
</comment>
<keyword evidence="6" id="KW-0809">Transit peptide</keyword>
<evidence type="ECO:0000256" key="8">
    <source>
        <dbReference type="PROSITE-ProRule" id="PRU10038"/>
    </source>
</evidence>
<evidence type="ECO:0000256" key="1">
    <source>
        <dbReference type="ARBA" id="ARBA00004474"/>
    </source>
</evidence>
<comment type="subunit">
    <text evidence="3">Homodimer.</text>
</comment>
<comment type="similarity">
    <text evidence="2">Belongs to the AB hydrolase superfamily.</text>
</comment>
<dbReference type="GO" id="GO:0009536">
    <property type="term" value="C:plastid"/>
    <property type="evidence" value="ECO:0007669"/>
    <property type="project" value="UniProtKB-SubCell"/>
</dbReference>
<dbReference type="SUPFAM" id="SSF53474">
    <property type="entry name" value="alpha/beta-Hydrolases"/>
    <property type="match status" value="1"/>
</dbReference>
<evidence type="ECO:0000256" key="7">
    <source>
        <dbReference type="ARBA" id="ARBA00023239"/>
    </source>
</evidence>
<dbReference type="InterPro" id="IPR033140">
    <property type="entry name" value="Lipase_GDXG_put_SER_AS"/>
</dbReference>
<name>A0A1W7IP23_TULGE</name>